<feature type="transmembrane region" description="Helical" evidence="9">
    <location>
        <begin position="1021"/>
        <end position="1043"/>
    </location>
</feature>
<evidence type="ECO:0000259" key="10">
    <source>
        <dbReference type="Pfam" id="PF13962"/>
    </source>
</evidence>
<dbReference type="FunFam" id="1.25.40.20:FF:000749">
    <property type="entry name" value="Uncharacterized protein"/>
    <property type="match status" value="1"/>
</dbReference>
<evidence type="ECO:0000256" key="2">
    <source>
        <dbReference type="ARBA" id="ARBA00022692"/>
    </source>
</evidence>
<keyword evidence="2 9" id="KW-0812">Transmembrane</keyword>
<evidence type="ECO:0000256" key="9">
    <source>
        <dbReference type="SAM" id="Phobius"/>
    </source>
</evidence>
<dbReference type="PANTHER" id="PTHR24186:SF46">
    <property type="entry name" value="PROTEIN ACCELERATED CELL DEATH 6-LIKE"/>
    <property type="match status" value="1"/>
</dbReference>
<dbReference type="FunFam" id="1.25.40.20:FF:000907">
    <property type="entry name" value="Uncharacterized protein"/>
    <property type="match status" value="1"/>
</dbReference>
<feature type="region of interest" description="Disordered" evidence="8">
    <location>
        <begin position="491"/>
        <end position="532"/>
    </location>
</feature>
<feature type="region of interest" description="Disordered" evidence="8">
    <location>
        <begin position="15"/>
        <end position="35"/>
    </location>
</feature>
<accession>A0A438KFJ7</accession>
<evidence type="ECO:0000256" key="4">
    <source>
        <dbReference type="ARBA" id="ARBA00022989"/>
    </source>
</evidence>
<dbReference type="InterPro" id="IPR002110">
    <property type="entry name" value="Ankyrin_rpt"/>
</dbReference>
<evidence type="ECO:0000256" key="6">
    <source>
        <dbReference type="ARBA" id="ARBA00023136"/>
    </source>
</evidence>
<dbReference type="GO" id="GO:0016020">
    <property type="term" value="C:membrane"/>
    <property type="evidence" value="ECO:0007669"/>
    <property type="project" value="UniProtKB-SubCell"/>
</dbReference>
<evidence type="ECO:0000313" key="12">
    <source>
        <dbReference type="Proteomes" id="UP000288805"/>
    </source>
</evidence>
<dbReference type="Gramene" id="Vitis12g00447.t01">
    <property type="protein sequence ID" value="Vitis12g00447.t01.CDS"/>
    <property type="gene ID" value="Vitis12g00447"/>
</dbReference>
<dbReference type="SMART" id="SM00248">
    <property type="entry name" value="ANK"/>
    <property type="match status" value="17"/>
</dbReference>
<dbReference type="Gene3D" id="1.25.40.20">
    <property type="entry name" value="Ankyrin repeat-containing domain"/>
    <property type="match status" value="5"/>
</dbReference>
<feature type="compositionally biased region" description="Basic residues" evidence="8">
    <location>
        <begin position="24"/>
        <end position="33"/>
    </location>
</feature>
<sequence>MRQDDLMMNFERLRKQGRGERWKTGKQRQKQPKKQAILAISEHKDAKLLEDYVTASSMDPDLYRPTIQGDILEFIKAVEQGPDNRHAGVPAASCIQVTPQKNTVLHLATIFGHDEIVKLICKDLPFLVMERNCRGDTALHIAARAGNSLLVNLLINSTEGVLGVKNETGNTALHKALQHRHEEVAWNIINKDRNMSCSVNKEGKSLSYLAAEAGYANLVRFIMENPAGNYSIEGELENKPSVKAAILGKNIDVLKITWERDQSSFNLRCEEGRNPLHYAASIGFVEGINYFVDKYCIAAYQGDKDDLSPIHIAAIKGHFHIIQEMLQHCPDLMELLTCKGQNTLHVAAKSGRAEAVSYMLKKMPELEKLINEKDKDGNTPLHLATIFEHPKVVRALTWDKRVNLKAENNGRLTALDIADEYMDTMVSFRKVRGWDSPINKELGADSNKEEGGEGQMAPRMTFSADVDMDRDRSAPYSYKHIVPAISADRSAPSTHVGMARDRSAPSTHVGMARDRSAPSTHVGMARDRSAPSTHELYAPAPEERLASFIRFAFLVYREIEENEKMLHQGSGSAPPTQEVVAPADEDEDVEQDRLMDSRMYMQATRGRVDEFIQILESISSEKELQSSEILSQVSPRNNTCLHIAVRFGHHEHAEYIVKECPDLIKKTNSTGDTALHIAARKKDLSFVKFAMDSCPSGSGASRDVEKAEHPLLIIVNKEGNTVLHEALINRCKQEEVVEILIKADPQVAYYPNKEGKSLLFLAAEAHYFHVVEAIGKPKVEKHKNINRDREAKSAVHGAILGKNKEMLEKILALKIVHQRDEHGRTPLHYAASIGYLEGVQTLLAKDQSNFDRYHRDDEGFLPIHVASMRGYVDIVKELLQVSSDSIELLSKHGENILHVAAKYGKDNVVDFLLKKKGHENLINEKDKEGNTPLHLATTYAHPKVVNYLTWDKRVDVNLVNNEGQTAFDIAVSVEHPTSLHQRLIWTALKSTGARRAGNSKVPPKPSKSPNTDEYKDRVNTLLLVSTLVATVTFAAGFTVPGGYNSSDPNAGVAIFLMRNMFQMFVICNTIAMYTSILAAIILIWAQLGDLNLMDPAFRFALPLLGLALYAMSFGFMAGVSLVVSNLHWLAIVVFIIGIICLVSLSVPFLLLFLPSKSTNRILRYISYYPFLLLVWASESPKIKQED</sequence>
<dbReference type="AlphaFoldDB" id="A0A438KFJ7"/>
<keyword evidence="4 9" id="KW-1133">Transmembrane helix</keyword>
<evidence type="ECO:0000256" key="3">
    <source>
        <dbReference type="ARBA" id="ARBA00022737"/>
    </source>
</evidence>
<feature type="transmembrane region" description="Helical" evidence="9">
    <location>
        <begin position="1128"/>
        <end position="1153"/>
    </location>
</feature>
<feature type="repeat" description="ANK" evidence="7">
    <location>
        <begin position="892"/>
        <end position="924"/>
    </location>
</feature>
<feature type="domain" description="PGG" evidence="10">
    <location>
        <begin position="1013"/>
        <end position="1121"/>
    </location>
</feature>
<dbReference type="OrthoDB" id="598775at2759"/>
<evidence type="ECO:0000256" key="1">
    <source>
        <dbReference type="ARBA" id="ARBA00004141"/>
    </source>
</evidence>
<keyword evidence="5 7" id="KW-0040">ANK repeat</keyword>
<evidence type="ECO:0000313" key="11">
    <source>
        <dbReference type="EMBL" id="RVX19995.1"/>
    </source>
</evidence>
<feature type="repeat" description="ANK" evidence="7">
    <location>
        <begin position="376"/>
        <end position="396"/>
    </location>
</feature>
<dbReference type="SUPFAM" id="SSF48403">
    <property type="entry name" value="Ankyrin repeat"/>
    <property type="match status" value="3"/>
</dbReference>
<dbReference type="Pfam" id="PF12796">
    <property type="entry name" value="Ank_2"/>
    <property type="match status" value="5"/>
</dbReference>
<feature type="transmembrane region" description="Helical" evidence="9">
    <location>
        <begin position="1063"/>
        <end position="1087"/>
    </location>
</feature>
<dbReference type="FunFam" id="1.25.40.20:FF:000755">
    <property type="entry name" value="Protein accellerated cell death 6"/>
    <property type="match status" value="1"/>
</dbReference>
<keyword evidence="6 9" id="KW-0472">Membrane</keyword>
<comment type="caution">
    <text evidence="11">The sequence shown here is derived from an EMBL/GenBank/DDBJ whole genome shotgun (WGS) entry which is preliminary data.</text>
</comment>
<keyword evidence="3" id="KW-0677">Repeat</keyword>
<comment type="subcellular location">
    <subcellularLocation>
        <location evidence="1">Membrane</location>
        <topology evidence="1">Multi-pass membrane protein</topology>
    </subcellularLocation>
</comment>
<dbReference type="Pfam" id="PF13857">
    <property type="entry name" value="Ank_5"/>
    <property type="match status" value="1"/>
</dbReference>
<feature type="repeat" description="ANK" evidence="7">
    <location>
        <begin position="858"/>
        <end position="884"/>
    </location>
</feature>
<dbReference type="Proteomes" id="UP000288805">
    <property type="component" value="Unassembled WGS sequence"/>
</dbReference>
<dbReference type="InterPro" id="IPR036770">
    <property type="entry name" value="Ankyrin_rpt-contain_sf"/>
</dbReference>
<evidence type="ECO:0000256" key="8">
    <source>
        <dbReference type="SAM" id="MobiDB-lite"/>
    </source>
</evidence>
<feature type="repeat" description="ANK" evidence="7">
    <location>
        <begin position="134"/>
        <end position="156"/>
    </location>
</feature>
<protein>
    <submittedName>
        <fullName evidence="11">Protein accelerated cell death 6</fullName>
    </submittedName>
</protein>
<reference evidence="11 12" key="1">
    <citation type="journal article" date="2018" name="PLoS Genet.">
        <title>Population sequencing reveals clonal diversity and ancestral inbreeding in the grapevine cultivar Chardonnay.</title>
        <authorList>
            <person name="Roach M.J."/>
            <person name="Johnson D.L."/>
            <person name="Bohlmann J."/>
            <person name="van Vuuren H.J."/>
            <person name="Jones S.J."/>
            <person name="Pretorius I.S."/>
            <person name="Schmidt S.A."/>
            <person name="Borneman A.R."/>
        </authorList>
    </citation>
    <scope>NUCLEOTIDE SEQUENCE [LARGE SCALE GENOMIC DNA]</scope>
    <source>
        <strain evidence="12">cv. Chardonnay</strain>
        <tissue evidence="11">Leaf</tissue>
    </source>
</reference>
<proteinExistence type="predicted"/>
<dbReference type="PROSITE" id="PS50088">
    <property type="entry name" value="ANK_REPEAT"/>
    <property type="match status" value="6"/>
</dbReference>
<dbReference type="InterPro" id="IPR026961">
    <property type="entry name" value="PGG_dom"/>
</dbReference>
<feature type="transmembrane region" description="Helical" evidence="9">
    <location>
        <begin position="1099"/>
        <end position="1122"/>
    </location>
</feature>
<dbReference type="PANTHER" id="PTHR24186">
    <property type="entry name" value="PROTEIN PHOSPHATASE 1 REGULATORY SUBUNIT"/>
    <property type="match status" value="1"/>
</dbReference>
<dbReference type="Pfam" id="PF13962">
    <property type="entry name" value="PGG"/>
    <property type="match status" value="1"/>
</dbReference>
<name>A0A438KFJ7_VITVI</name>
<gene>
    <name evidence="11" type="primary">ACD6_39</name>
    <name evidence="11" type="ORF">CK203_004435</name>
</gene>
<feature type="repeat" description="ANK" evidence="7">
    <location>
        <begin position="928"/>
        <end position="948"/>
    </location>
</feature>
<evidence type="ECO:0000256" key="5">
    <source>
        <dbReference type="ARBA" id="ARBA00023043"/>
    </source>
</evidence>
<feature type="repeat" description="ANK" evidence="7">
    <location>
        <begin position="822"/>
        <end position="855"/>
    </location>
</feature>
<organism evidence="11 12">
    <name type="scientific">Vitis vinifera</name>
    <name type="common">Grape</name>
    <dbReference type="NCBI Taxonomy" id="29760"/>
    <lineage>
        <taxon>Eukaryota</taxon>
        <taxon>Viridiplantae</taxon>
        <taxon>Streptophyta</taxon>
        <taxon>Embryophyta</taxon>
        <taxon>Tracheophyta</taxon>
        <taxon>Spermatophyta</taxon>
        <taxon>Magnoliopsida</taxon>
        <taxon>eudicotyledons</taxon>
        <taxon>Gunneridae</taxon>
        <taxon>Pentapetalae</taxon>
        <taxon>rosids</taxon>
        <taxon>Vitales</taxon>
        <taxon>Vitaceae</taxon>
        <taxon>Viteae</taxon>
        <taxon>Vitis</taxon>
    </lineage>
</organism>
<evidence type="ECO:0000256" key="7">
    <source>
        <dbReference type="PROSITE-ProRule" id="PRU00023"/>
    </source>
</evidence>
<feature type="region of interest" description="Disordered" evidence="8">
    <location>
        <begin position="566"/>
        <end position="588"/>
    </location>
</feature>
<dbReference type="EMBL" id="QGNW01000007">
    <property type="protein sequence ID" value="RVX19995.1"/>
    <property type="molecule type" value="Genomic_DNA"/>
</dbReference>
<dbReference type="PROSITE" id="PS50297">
    <property type="entry name" value="ANK_REP_REGION"/>
    <property type="match status" value="6"/>
</dbReference>